<gene>
    <name evidence="11" type="primary">lpxB</name>
    <name evidence="12" type="ORF">CF386_01360</name>
</gene>
<dbReference type="GO" id="GO:0008915">
    <property type="term" value="F:lipid-A-disaccharide synthase activity"/>
    <property type="evidence" value="ECO:0007669"/>
    <property type="project" value="UniProtKB-UniRule"/>
</dbReference>
<evidence type="ECO:0000256" key="2">
    <source>
        <dbReference type="ARBA" id="ARBA00007868"/>
    </source>
</evidence>
<dbReference type="GO" id="GO:0009245">
    <property type="term" value="P:lipid A biosynthetic process"/>
    <property type="evidence" value="ECO:0007669"/>
    <property type="project" value="UniProtKB-UniRule"/>
</dbReference>
<evidence type="ECO:0000313" key="13">
    <source>
        <dbReference type="Proteomes" id="UP000242175"/>
    </source>
</evidence>
<keyword evidence="13" id="KW-1185">Reference proteome</keyword>
<dbReference type="Pfam" id="PF02684">
    <property type="entry name" value="LpxB"/>
    <property type="match status" value="1"/>
</dbReference>
<proteinExistence type="inferred from homology"/>
<evidence type="ECO:0000313" key="12">
    <source>
        <dbReference type="EMBL" id="ASK77812.1"/>
    </source>
</evidence>
<name>A0A220VCB2_9GAMM</name>
<dbReference type="OrthoDB" id="9801642at2"/>
<dbReference type="Proteomes" id="UP000242175">
    <property type="component" value="Chromosome large"/>
</dbReference>
<evidence type="ECO:0000256" key="7">
    <source>
        <dbReference type="ARBA" id="ARBA00022676"/>
    </source>
</evidence>
<dbReference type="PANTHER" id="PTHR30372">
    <property type="entry name" value="LIPID-A-DISACCHARIDE SYNTHASE"/>
    <property type="match status" value="1"/>
</dbReference>
<dbReference type="EC" id="2.4.1.182" evidence="3 11"/>
<dbReference type="UniPathway" id="UPA00973"/>
<evidence type="ECO:0000256" key="5">
    <source>
        <dbReference type="ARBA" id="ARBA00022516"/>
    </source>
</evidence>
<comment type="function">
    <text evidence="1 11">Condensation of UDP-2,3-diacylglucosamine and 2,3-diacylglucosamine-1-phosphate to form lipid A disaccharide, a precursor of lipid A, a phosphorylated glycolipid that anchors the lipopolysaccharide to the outer membrane of the cell.</text>
</comment>
<organism evidence="12 13">
    <name type="scientific">Paraphotobacterium marinum</name>
    <dbReference type="NCBI Taxonomy" id="1755811"/>
    <lineage>
        <taxon>Bacteria</taxon>
        <taxon>Pseudomonadati</taxon>
        <taxon>Pseudomonadota</taxon>
        <taxon>Gammaproteobacteria</taxon>
        <taxon>Vibrionales</taxon>
        <taxon>Vibrionaceae</taxon>
        <taxon>Paraphotobacterium</taxon>
    </lineage>
</organism>
<dbReference type="KEGG" id="pmai:CF386_01360"/>
<dbReference type="GO" id="GO:0005543">
    <property type="term" value="F:phospholipid binding"/>
    <property type="evidence" value="ECO:0007669"/>
    <property type="project" value="TreeGrafter"/>
</dbReference>
<evidence type="ECO:0000256" key="3">
    <source>
        <dbReference type="ARBA" id="ARBA00012687"/>
    </source>
</evidence>
<sequence>MALSDRRINVVIVAGELSGDILGANLIKAMKLIHPNISFKGIAGPKMMKEGCDTIVDIEKISKMGLIEVLPSLINIINIRKKIINLCKKEKPDLFIGIDAPSFNLGIEYNLKKIGIKTVHYAGPKVWAWKQWRIHKIKKSVDLMLLFLPFEQNIYNKFSIPSKLVGHELADQFQFDIDKTKSKSLLNLNPVKKTIAIVPGSRKSEIKYLTPIIIEACLKIRKKNADVQFIINFSSKERQREFFLILNNSKEKLDFITFQNRSKEVLSAADYAIVKSGTSTLECLLAKTPMVVIYKPHWATTFIVRLMLKIPFVSLPNLIAGKELVKELIADECTYNNIYEEIDHLMTSNNEALINQFTEIHKLLKKNASFESATAIFNLLDFNIKT</sequence>
<dbReference type="RefSeq" id="WP_089072722.1">
    <property type="nucleotide sequence ID" value="NZ_CBCSAM010000015.1"/>
</dbReference>
<evidence type="ECO:0000256" key="6">
    <source>
        <dbReference type="ARBA" id="ARBA00022556"/>
    </source>
</evidence>
<comment type="catalytic activity">
    <reaction evidence="10 11">
        <text>a lipid X + a UDP-2-N,3-O-bis[(3R)-3-hydroxyacyl]-alpha-D-glucosamine = a lipid A disaccharide + UDP + H(+)</text>
        <dbReference type="Rhea" id="RHEA:67828"/>
        <dbReference type="ChEBI" id="CHEBI:15378"/>
        <dbReference type="ChEBI" id="CHEBI:58223"/>
        <dbReference type="ChEBI" id="CHEBI:137748"/>
        <dbReference type="ChEBI" id="CHEBI:176338"/>
        <dbReference type="ChEBI" id="CHEBI:176343"/>
        <dbReference type="EC" id="2.4.1.182"/>
    </reaction>
</comment>
<dbReference type="EMBL" id="CP022355">
    <property type="protein sequence ID" value="ASK77812.1"/>
    <property type="molecule type" value="Genomic_DNA"/>
</dbReference>
<evidence type="ECO:0000256" key="8">
    <source>
        <dbReference type="ARBA" id="ARBA00022679"/>
    </source>
</evidence>
<evidence type="ECO:0000256" key="4">
    <source>
        <dbReference type="ARBA" id="ARBA00020902"/>
    </source>
</evidence>
<accession>A0A220VCB2</accession>
<protein>
    <recommendedName>
        <fullName evidence="4 11">Lipid-A-disaccharide synthase</fullName>
        <ecNumber evidence="3 11">2.4.1.182</ecNumber>
    </recommendedName>
</protein>
<evidence type="ECO:0000256" key="9">
    <source>
        <dbReference type="ARBA" id="ARBA00023098"/>
    </source>
</evidence>
<dbReference type="GO" id="GO:0016020">
    <property type="term" value="C:membrane"/>
    <property type="evidence" value="ECO:0007669"/>
    <property type="project" value="GOC"/>
</dbReference>
<evidence type="ECO:0000256" key="10">
    <source>
        <dbReference type="ARBA" id="ARBA00048975"/>
    </source>
</evidence>
<evidence type="ECO:0000256" key="1">
    <source>
        <dbReference type="ARBA" id="ARBA00002056"/>
    </source>
</evidence>
<dbReference type="InterPro" id="IPR003835">
    <property type="entry name" value="Glyco_trans_19"/>
</dbReference>
<keyword evidence="6 11" id="KW-0441">Lipid A biosynthesis</keyword>
<keyword evidence="9 11" id="KW-0443">Lipid metabolism</keyword>
<keyword evidence="7 11" id="KW-0328">Glycosyltransferase</keyword>
<keyword evidence="8 11" id="KW-0808">Transferase</keyword>
<comment type="similarity">
    <text evidence="2 11">Belongs to the LpxB family.</text>
</comment>
<reference evidence="12 13" key="1">
    <citation type="journal article" date="2016" name="Int. J. Syst. Evol. Microbiol.">
        <title>Paraphotobacterium marinum gen. nov., sp. nov., a member of the family Vibrionaceae, isolated from surface seawater.</title>
        <authorList>
            <person name="Huang Z."/>
            <person name="Dong C."/>
            <person name="Shao Z."/>
        </authorList>
    </citation>
    <scope>NUCLEOTIDE SEQUENCE [LARGE SCALE GENOMIC DNA]</scope>
    <source>
        <strain evidence="12 13">NSCS20N07D</strain>
    </source>
</reference>
<keyword evidence="5 11" id="KW-0444">Lipid biosynthesis</keyword>
<dbReference type="PANTHER" id="PTHR30372:SF4">
    <property type="entry name" value="LIPID-A-DISACCHARIDE SYNTHASE, MITOCHONDRIAL-RELATED"/>
    <property type="match status" value="1"/>
</dbReference>
<evidence type="ECO:0000256" key="11">
    <source>
        <dbReference type="HAMAP-Rule" id="MF_00392"/>
    </source>
</evidence>
<dbReference type="HAMAP" id="MF_00392">
    <property type="entry name" value="LpxB"/>
    <property type="match status" value="1"/>
</dbReference>
<dbReference type="AlphaFoldDB" id="A0A220VCB2"/>
<dbReference type="Gene3D" id="3.40.50.2000">
    <property type="entry name" value="Glycogen Phosphorylase B"/>
    <property type="match status" value="1"/>
</dbReference>
<comment type="pathway">
    <text evidence="11">Bacterial outer membrane biogenesis; LPS lipid A biosynthesis.</text>
</comment>
<dbReference type="SUPFAM" id="SSF53756">
    <property type="entry name" value="UDP-Glycosyltransferase/glycogen phosphorylase"/>
    <property type="match status" value="1"/>
</dbReference>
<dbReference type="NCBIfam" id="TIGR00215">
    <property type="entry name" value="lpxB"/>
    <property type="match status" value="1"/>
</dbReference>